<dbReference type="EMBL" id="KE504138">
    <property type="protein sequence ID" value="EPT02010.1"/>
    <property type="molecule type" value="Genomic_DNA"/>
</dbReference>
<feature type="transmembrane region" description="Helical" evidence="2">
    <location>
        <begin position="249"/>
        <end position="271"/>
    </location>
</feature>
<dbReference type="OrthoDB" id="3342455at2759"/>
<keyword evidence="4" id="KW-1185">Reference proteome</keyword>
<feature type="transmembrane region" description="Helical" evidence="2">
    <location>
        <begin position="203"/>
        <end position="221"/>
    </location>
</feature>
<feature type="transmembrane region" description="Helical" evidence="2">
    <location>
        <begin position="65"/>
        <end position="88"/>
    </location>
</feature>
<protein>
    <submittedName>
        <fullName evidence="3">Uncharacterized protein</fullName>
    </submittedName>
</protein>
<sequence>MMENLPIDTSHPAVREYLALIRLQVLTPLSLLVNIATVMVCTVVLTPGLSEISKLYPATIAPNSYLISVYVTFVYIGQLGYCMLLLLARKPETKAALVQGVGMPLVIANGVMAGWAIAWVRQSFLVATIAQGILFVLLLYANIVLLVYHRPTRSRPLDVLFIHAPVRAFMIWPFMIMFPYNLFVTLGWTFSPGEPQHYARHQWAGFAVMLGVNIVGLLVVIIRRDIVWCISAAWMCASVWSRQPKPMPVWLTCVLFTGAHPLALIASWVWMRLRDNRGGLIALPLDEDSTPPRGGTGSEAQGQGRQGGPREVDAEALWG</sequence>
<gene>
    <name evidence="3" type="ORF">FOMPIDRAFT_1160886</name>
</gene>
<feature type="transmembrane region" description="Helical" evidence="2">
    <location>
        <begin position="169"/>
        <end position="191"/>
    </location>
</feature>
<dbReference type="InterPro" id="IPR013920">
    <property type="entry name" value="DUF1774_fun"/>
</dbReference>
<evidence type="ECO:0000313" key="4">
    <source>
        <dbReference type="Proteomes" id="UP000015241"/>
    </source>
</evidence>
<dbReference type="eggNOG" id="ENOG502S1CA">
    <property type="taxonomic scope" value="Eukaryota"/>
</dbReference>
<keyword evidence="2" id="KW-0812">Transmembrane</keyword>
<dbReference type="AlphaFoldDB" id="S8FUU6"/>
<evidence type="ECO:0000256" key="2">
    <source>
        <dbReference type="SAM" id="Phobius"/>
    </source>
</evidence>
<dbReference type="STRING" id="743788.S8FUU6"/>
<dbReference type="PANTHER" id="PTHR37992">
    <property type="entry name" value="EXPRESSED PROTEIN"/>
    <property type="match status" value="1"/>
</dbReference>
<organism evidence="3 4">
    <name type="scientific">Fomitopsis schrenkii</name>
    <name type="common">Brown rot fungus</name>
    <dbReference type="NCBI Taxonomy" id="2126942"/>
    <lineage>
        <taxon>Eukaryota</taxon>
        <taxon>Fungi</taxon>
        <taxon>Dikarya</taxon>
        <taxon>Basidiomycota</taxon>
        <taxon>Agaricomycotina</taxon>
        <taxon>Agaricomycetes</taxon>
        <taxon>Polyporales</taxon>
        <taxon>Fomitopsis</taxon>
    </lineage>
</organism>
<evidence type="ECO:0000313" key="3">
    <source>
        <dbReference type="EMBL" id="EPT02010.1"/>
    </source>
</evidence>
<proteinExistence type="predicted"/>
<keyword evidence="2" id="KW-0472">Membrane</keyword>
<feature type="region of interest" description="Disordered" evidence="1">
    <location>
        <begin position="284"/>
        <end position="319"/>
    </location>
</feature>
<keyword evidence="2" id="KW-1133">Transmembrane helix</keyword>
<feature type="transmembrane region" description="Helical" evidence="2">
    <location>
        <begin position="25"/>
        <end position="45"/>
    </location>
</feature>
<feature type="transmembrane region" description="Helical" evidence="2">
    <location>
        <begin position="95"/>
        <end position="118"/>
    </location>
</feature>
<evidence type="ECO:0000256" key="1">
    <source>
        <dbReference type="SAM" id="MobiDB-lite"/>
    </source>
</evidence>
<dbReference type="HOGENOM" id="CLU_033260_0_0_1"/>
<accession>S8FUU6</accession>
<dbReference type="InParanoid" id="S8FUU6"/>
<feature type="transmembrane region" description="Helical" evidence="2">
    <location>
        <begin position="124"/>
        <end position="148"/>
    </location>
</feature>
<dbReference type="Proteomes" id="UP000015241">
    <property type="component" value="Unassembled WGS sequence"/>
</dbReference>
<reference evidence="3 4" key="1">
    <citation type="journal article" date="2012" name="Science">
        <title>The Paleozoic origin of enzymatic lignin decomposition reconstructed from 31 fungal genomes.</title>
        <authorList>
            <person name="Floudas D."/>
            <person name="Binder M."/>
            <person name="Riley R."/>
            <person name="Barry K."/>
            <person name="Blanchette R.A."/>
            <person name="Henrissat B."/>
            <person name="Martinez A.T."/>
            <person name="Otillar R."/>
            <person name="Spatafora J.W."/>
            <person name="Yadav J.S."/>
            <person name="Aerts A."/>
            <person name="Benoit I."/>
            <person name="Boyd A."/>
            <person name="Carlson A."/>
            <person name="Copeland A."/>
            <person name="Coutinho P.M."/>
            <person name="de Vries R.P."/>
            <person name="Ferreira P."/>
            <person name="Findley K."/>
            <person name="Foster B."/>
            <person name="Gaskell J."/>
            <person name="Glotzer D."/>
            <person name="Gorecki P."/>
            <person name="Heitman J."/>
            <person name="Hesse C."/>
            <person name="Hori C."/>
            <person name="Igarashi K."/>
            <person name="Jurgens J.A."/>
            <person name="Kallen N."/>
            <person name="Kersten P."/>
            <person name="Kohler A."/>
            <person name="Kuees U."/>
            <person name="Kumar T.K.A."/>
            <person name="Kuo A."/>
            <person name="LaButti K."/>
            <person name="Larrondo L.F."/>
            <person name="Lindquist E."/>
            <person name="Ling A."/>
            <person name="Lombard V."/>
            <person name="Lucas S."/>
            <person name="Lundell T."/>
            <person name="Martin R."/>
            <person name="McLaughlin D.J."/>
            <person name="Morgenstern I."/>
            <person name="Morin E."/>
            <person name="Murat C."/>
            <person name="Nagy L.G."/>
            <person name="Nolan M."/>
            <person name="Ohm R.A."/>
            <person name="Patyshakuliyeva A."/>
            <person name="Rokas A."/>
            <person name="Ruiz-Duenas F.J."/>
            <person name="Sabat G."/>
            <person name="Salamov A."/>
            <person name="Samejima M."/>
            <person name="Schmutz J."/>
            <person name="Slot J.C."/>
            <person name="St John F."/>
            <person name="Stenlid J."/>
            <person name="Sun H."/>
            <person name="Sun S."/>
            <person name="Syed K."/>
            <person name="Tsang A."/>
            <person name="Wiebenga A."/>
            <person name="Young D."/>
            <person name="Pisabarro A."/>
            <person name="Eastwood D.C."/>
            <person name="Martin F."/>
            <person name="Cullen D."/>
            <person name="Grigoriev I.V."/>
            <person name="Hibbett D.S."/>
        </authorList>
    </citation>
    <scope>NUCLEOTIDE SEQUENCE</scope>
    <source>
        <strain evidence="4">FP-58527</strain>
    </source>
</reference>
<name>S8FUU6_FOMSC</name>
<dbReference type="PANTHER" id="PTHR37992:SF1">
    <property type="entry name" value="DUF1774-DOMAIN-CONTAINING PROTEIN"/>
    <property type="match status" value="1"/>
</dbReference>